<dbReference type="Proteomes" id="UP000430404">
    <property type="component" value="Unassembled WGS sequence"/>
</dbReference>
<proteinExistence type="predicted"/>
<accession>A0A653KCP1</accession>
<sequence>MCLTGLLQAMIMQLSKLSVNIFVDWCMLKFLNSVLSFQMKDICQDCMKKTKIYGICMYLYFNQFRACALDSRLKSYSIA</sequence>
<name>A0A653KCP1_9GAMM</name>
<gene>
    <name evidence="1" type="ORF">ACI8B_50300</name>
</gene>
<evidence type="ECO:0000313" key="2">
    <source>
        <dbReference type="Proteomes" id="UP000430404"/>
    </source>
</evidence>
<dbReference type="AlphaFoldDB" id="A0A653KCP1"/>
<organism evidence="1 2">
    <name type="scientific">Acinetobacter proteolyticus</name>
    <dbReference type="NCBI Taxonomy" id="1776741"/>
    <lineage>
        <taxon>Bacteria</taxon>
        <taxon>Pseudomonadati</taxon>
        <taxon>Pseudomonadota</taxon>
        <taxon>Gammaproteobacteria</taxon>
        <taxon>Moraxellales</taxon>
        <taxon>Moraxellaceae</taxon>
        <taxon>Acinetobacter</taxon>
    </lineage>
</organism>
<dbReference type="EMBL" id="CABWKZ010000045">
    <property type="protein sequence ID" value="VXA57815.1"/>
    <property type="molecule type" value="Genomic_DNA"/>
</dbReference>
<reference evidence="1 2" key="1">
    <citation type="submission" date="2019-10" db="EMBL/GenBank/DDBJ databases">
        <authorList>
            <person name="Karimi E."/>
        </authorList>
    </citation>
    <scope>NUCLEOTIDE SEQUENCE [LARGE SCALE GENOMIC DNA]</scope>
    <source>
        <strain evidence="1">Acinetobacter sp. 8BE</strain>
    </source>
</reference>
<protein>
    <submittedName>
        <fullName evidence="1">Uncharacterized protein</fullName>
    </submittedName>
</protein>
<evidence type="ECO:0000313" key="1">
    <source>
        <dbReference type="EMBL" id="VXA57815.1"/>
    </source>
</evidence>